<dbReference type="Proteomes" id="UP000445000">
    <property type="component" value="Unassembled WGS sequence"/>
</dbReference>
<dbReference type="RefSeq" id="WP_161812687.1">
    <property type="nucleotide sequence ID" value="NZ_BLJN01000003.1"/>
</dbReference>
<organism evidence="1 2">
    <name type="scientific">Steroidobacter agaridevorans</name>
    <dbReference type="NCBI Taxonomy" id="2695856"/>
    <lineage>
        <taxon>Bacteria</taxon>
        <taxon>Pseudomonadati</taxon>
        <taxon>Pseudomonadota</taxon>
        <taxon>Gammaproteobacteria</taxon>
        <taxon>Steroidobacterales</taxon>
        <taxon>Steroidobacteraceae</taxon>
        <taxon>Steroidobacter</taxon>
    </lineage>
</organism>
<proteinExistence type="predicted"/>
<reference evidence="2" key="1">
    <citation type="submission" date="2020-01" db="EMBL/GenBank/DDBJ databases">
        <title>'Steroidobacter agaridevorans' sp. nov., agar-degrading bacteria isolated from rhizosphere soils.</title>
        <authorList>
            <person name="Ikenaga M."/>
            <person name="Kataoka M."/>
            <person name="Murouchi A."/>
            <person name="Katsuragi S."/>
            <person name="Sakai M."/>
        </authorList>
    </citation>
    <scope>NUCLEOTIDE SEQUENCE [LARGE SCALE GENOMIC DNA]</scope>
    <source>
        <strain evidence="2">YU21-B</strain>
    </source>
</reference>
<dbReference type="PANTHER" id="PTHR43832">
    <property type="match status" value="1"/>
</dbReference>
<dbReference type="FunFam" id="3.40.50.150:FF:000554">
    <property type="entry name" value="Cation-transporting ATPase"/>
    <property type="match status" value="1"/>
</dbReference>
<evidence type="ECO:0000313" key="2">
    <source>
        <dbReference type="Proteomes" id="UP000445000"/>
    </source>
</evidence>
<dbReference type="SUPFAM" id="SSF53335">
    <property type="entry name" value="S-adenosyl-L-methionine-dependent methyltransferases"/>
    <property type="match status" value="1"/>
</dbReference>
<name>A0A829YDU1_9GAMM</name>
<accession>A0A829YDU1</accession>
<dbReference type="InterPro" id="IPR029063">
    <property type="entry name" value="SAM-dependent_MTases_sf"/>
</dbReference>
<dbReference type="Pfam" id="PF02353">
    <property type="entry name" value="CMAS"/>
    <property type="match status" value="1"/>
</dbReference>
<comment type="caution">
    <text evidence="1">The sequence shown here is derived from an EMBL/GenBank/DDBJ whole genome shotgun (WGS) entry which is preliminary data.</text>
</comment>
<evidence type="ECO:0000313" key="1">
    <source>
        <dbReference type="EMBL" id="GFE80981.1"/>
    </source>
</evidence>
<dbReference type="AlphaFoldDB" id="A0A829YDU1"/>
<dbReference type="Gene3D" id="3.40.50.150">
    <property type="entry name" value="Vaccinia Virus protein VP39"/>
    <property type="match status" value="1"/>
</dbReference>
<sequence>MTATVITPRPADPAVSLPFRLLARNLLPDSAVRYGIRRLLAERLREEKRTSEEAQQRHLMRFIAQLKASPIAINTREANEQHYELPCEFFEMVMGKHMKYSSCYFQPGVSSLDEAEAEMLALTCRRARIADGDEILELGCGWGSLTLWMAERYPNARITGVSNSRTQKQFIEARAASRGLKNIQIVTCDMNDLALDHERFDRVVSVEMFEHMRNYEQLLARIGSWLKPAGTLFVHIFTHRDYAYPFDVRDENDWMARYFFTGGIMPSDHLLSYFQRDLRLSDHWRVDGIHYSRTAECWLQNMDANRARIEPILSATYGAENMRRWWVYWRVFFMACAELWGYRGGSEWFVSHYLFTK</sequence>
<dbReference type="PANTHER" id="PTHR43832:SF1">
    <property type="entry name" value="S-ADENOSYL-L-METHIONINE-DEPENDENT METHYLTRANSFERASES SUPERFAMILY PROTEIN"/>
    <property type="match status" value="1"/>
</dbReference>
<gene>
    <name evidence="1" type="ORF">GCM10011487_29810</name>
</gene>
<protein>
    <submittedName>
        <fullName evidence="1">Cyclopropane-fatty-acyl-phospholipid synthase</fullName>
    </submittedName>
</protein>
<dbReference type="CDD" id="cd02440">
    <property type="entry name" value="AdoMet_MTases"/>
    <property type="match status" value="1"/>
</dbReference>
<keyword evidence="2" id="KW-1185">Reference proteome</keyword>
<dbReference type="EMBL" id="BLJN01000003">
    <property type="protein sequence ID" value="GFE80981.1"/>
    <property type="molecule type" value="Genomic_DNA"/>
</dbReference>